<dbReference type="Proteomes" id="UP000614915">
    <property type="component" value="Unassembled WGS sequence"/>
</dbReference>
<evidence type="ECO:0000313" key="1">
    <source>
        <dbReference type="EMBL" id="MBG6070050.1"/>
    </source>
</evidence>
<evidence type="ECO:0000313" key="2">
    <source>
        <dbReference type="Proteomes" id="UP000614915"/>
    </source>
</evidence>
<organism evidence="1 2">
    <name type="scientific">Micromonospora ureilytica</name>
    <dbReference type="NCBI Taxonomy" id="709868"/>
    <lineage>
        <taxon>Bacteria</taxon>
        <taxon>Bacillati</taxon>
        <taxon>Actinomycetota</taxon>
        <taxon>Actinomycetes</taxon>
        <taxon>Micromonosporales</taxon>
        <taxon>Micromonosporaceae</taxon>
        <taxon>Micromonospora</taxon>
    </lineage>
</organism>
<accession>A0ABS0JT87</accession>
<gene>
    <name evidence="1" type="ORF">IW248_006337</name>
</gene>
<reference evidence="1 2" key="1">
    <citation type="submission" date="2020-11" db="EMBL/GenBank/DDBJ databases">
        <title>Sequencing the genomes of 1000 actinobacteria strains.</title>
        <authorList>
            <person name="Klenk H.-P."/>
        </authorList>
    </citation>
    <scope>NUCLEOTIDE SEQUENCE [LARGE SCALE GENOMIC DNA]</scope>
    <source>
        <strain evidence="1 2">DSM 101692</strain>
    </source>
</reference>
<dbReference type="InterPro" id="IPR043733">
    <property type="entry name" value="DUF5677"/>
</dbReference>
<dbReference type="RefSeq" id="WP_196929825.1">
    <property type="nucleotide sequence ID" value="NZ_JADOTX010000001.1"/>
</dbReference>
<protein>
    <recommendedName>
        <fullName evidence="3">LA2681-like HEPN domain-containing protein</fullName>
    </recommendedName>
</protein>
<sequence length="369" mass="41718">MFPEIAQLGCNVLDQAQEAEAGALNRGLPEADAGRLAAETLQRALDEGSAEAIEAFRRAIPAYAAQRQRETESFEQRLLDRWRVPLDGYLALVGLAIDFWERVGQTSRIGAAEQQDHAFFALDDICARACRVAHAVHHLLSGGFPLDALARARTIHELAVAAFLIQESTDGEDNRDLAERFRLHGHVSAYADALVYQENAEGLGYEPLEVEHVERMRITREELLTRFGRSYRNEYGWASKLLDKDRPTFRDLEERANLSHLRGFYRWSSQEVHSGARSLSFNSIDFRGQEVQLVNRTNHYLADPAQIALIALMQCMSALLVYSVTDPQELLYMTTMSHFVDETCNSFVAVQEQIDREEENVTHSPPEQP</sequence>
<comment type="caution">
    <text evidence="1">The sequence shown here is derived from an EMBL/GenBank/DDBJ whole genome shotgun (WGS) entry which is preliminary data.</text>
</comment>
<name>A0ABS0JT87_9ACTN</name>
<evidence type="ECO:0008006" key="3">
    <source>
        <dbReference type="Google" id="ProtNLM"/>
    </source>
</evidence>
<dbReference type="EMBL" id="JADOTX010000001">
    <property type="protein sequence ID" value="MBG6070050.1"/>
    <property type="molecule type" value="Genomic_DNA"/>
</dbReference>
<proteinExistence type="predicted"/>
<dbReference type="Pfam" id="PF18928">
    <property type="entry name" value="DUF5677"/>
    <property type="match status" value="1"/>
</dbReference>
<keyword evidence="2" id="KW-1185">Reference proteome</keyword>